<reference evidence="1 2" key="1">
    <citation type="submission" date="2017-05" db="EMBL/GenBank/DDBJ databases">
        <authorList>
            <person name="Varghese N."/>
            <person name="Submissions S."/>
        </authorList>
    </citation>
    <scope>NUCLEOTIDE SEQUENCE [LARGE SCALE GENOMIC DNA]</scope>
    <source>
        <strain evidence="1 2">DSM 27040</strain>
    </source>
</reference>
<proteinExistence type="predicted"/>
<gene>
    <name evidence="1" type="ORF">SAMN06265379_103214</name>
</gene>
<dbReference type="Proteomes" id="UP000319040">
    <property type="component" value="Unassembled WGS sequence"/>
</dbReference>
<evidence type="ECO:0000313" key="1">
    <source>
        <dbReference type="EMBL" id="SMO59847.1"/>
    </source>
</evidence>
<accession>A0A521CK82</accession>
<dbReference type="EMBL" id="FXTB01000003">
    <property type="protein sequence ID" value="SMO59847.1"/>
    <property type="molecule type" value="Genomic_DNA"/>
</dbReference>
<protein>
    <submittedName>
        <fullName evidence="1">Uncharacterized protein</fullName>
    </submittedName>
</protein>
<evidence type="ECO:0000313" key="2">
    <source>
        <dbReference type="Proteomes" id="UP000319040"/>
    </source>
</evidence>
<dbReference type="AlphaFoldDB" id="A0A521CK82"/>
<sequence>MNRLNLISSSFPGAVIEYKLFADAKIVQISFFPNYSRFGIAK</sequence>
<name>A0A521CK82_SACCC</name>
<organism evidence="1 2">
    <name type="scientific">Saccharicrinis carchari</name>
    <dbReference type="NCBI Taxonomy" id="1168039"/>
    <lineage>
        <taxon>Bacteria</taxon>
        <taxon>Pseudomonadati</taxon>
        <taxon>Bacteroidota</taxon>
        <taxon>Bacteroidia</taxon>
        <taxon>Marinilabiliales</taxon>
        <taxon>Marinilabiliaceae</taxon>
        <taxon>Saccharicrinis</taxon>
    </lineage>
</organism>
<keyword evidence="2" id="KW-1185">Reference proteome</keyword>